<feature type="transmembrane region" description="Helical" evidence="1">
    <location>
        <begin position="38"/>
        <end position="57"/>
    </location>
</feature>
<keyword evidence="3" id="KW-1185">Reference proteome</keyword>
<evidence type="ECO:0008006" key="4">
    <source>
        <dbReference type="Google" id="ProtNLM"/>
    </source>
</evidence>
<comment type="caution">
    <text evidence="2">The sequence shown here is derived from an EMBL/GenBank/DDBJ whole genome shotgun (WGS) entry which is preliminary data.</text>
</comment>
<evidence type="ECO:0000313" key="2">
    <source>
        <dbReference type="EMBL" id="SMP71812.1"/>
    </source>
</evidence>
<name>A0ABY1QHR4_9BACT</name>
<dbReference type="RefSeq" id="WP_283434509.1">
    <property type="nucleotide sequence ID" value="NZ_CAWLDM010000001.1"/>
</dbReference>
<sequence length="159" mass="18104">MSNINTDPVEHKSPSKSKFKRNQTVVDKDVQYGVVAKIAIHWVVFMICNSVALMIWMCLFEHPESNWRETAISGFQRFLPFLVVSFALIPAFVLDTLKLTNRFAGPISRLRTELSNATEGRPVRKLKFRSDDYWREIATGFNTLVDQAGLPTQSGKPTK</sequence>
<keyword evidence="1" id="KW-0812">Transmembrane</keyword>
<evidence type="ECO:0000256" key="1">
    <source>
        <dbReference type="SAM" id="Phobius"/>
    </source>
</evidence>
<gene>
    <name evidence="2" type="ORF">SAMN06265222_114120</name>
</gene>
<proteinExistence type="predicted"/>
<keyword evidence="1" id="KW-0472">Membrane</keyword>
<keyword evidence="1" id="KW-1133">Transmembrane helix</keyword>
<dbReference type="Proteomes" id="UP001158067">
    <property type="component" value="Unassembled WGS sequence"/>
</dbReference>
<dbReference type="EMBL" id="FXUG01000014">
    <property type="protein sequence ID" value="SMP71812.1"/>
    <property type="molecule type" value="Genomic_DNA"/>
</dbReference>
<reference evidence="2 3" key="1">
    <citation type="submission" date="2017-05" db="EMBL/GenBank/DDBJ databases">
        <authorList>
            <person name="Varghese N."/>
            <person name="Submissions S."/>
        </authorList>
    </citation>
    <scope>NUCLEOTIDE SEQUENCE [LARGE SCALE GENOMIC DNA]</scope>
    <source>
        <strain evidence="2 3">DSM 25457</strain>
    </source>
</reference>
<protein>
    <recommendedName>
        <fullName evidence="4">HAMP domain-containing protein</fullName>
    </recommendedName>
</protein>
<feature type="transmembrane region" description="Helical" evidence="1">
    <location>
        <begin position="77"/>
        <end position="94"/>
    </location>
</feature>
<evidence type="ECO:0000313" key="3">
    <source>
        <dbReference type="Proteomes" id="UP001158067"/>
    </source>
</evidence>
<accession>A0ABY1QHR4</accession>
<organism evidence="2 3">
    <name type="scientific">Neorhodopirellula lusitana</name>
    <dbReference type="NCBI Taxonomy" id="445327"/>
    <lineage>
        <taxon>Bacteria</taxon>
        <taxon>Pseudomonadati</taxon>
        <taxon>Planctomycetota</taxon>
        <taxon>Planctomycetia</taxon>
        <taxon>Pirellulales</taxon>
        <taxon>Pirellulaceae</taxon>
        <taxon>Neorhodopirellula</taxon>
    </lineage>
</organism>